<dbReference type="KEGG" id="egn:BMF35_a1409"/>
<dbReference type="OrthoDB" id="47198at2"/>
<dbReference type="PATRIC" id="fig|502682.8.peg.2461"/>
<reference evidence="1 2" key="1">
    <citation type="submission" date="2015-04" db="EMBL/GenBank/DDBJ databases">
        <title>The draft genome sequence of Erythrobacr gangjinensis K7-2.</title>
        <authorList>
            <person name="Zhuang L."/>
            <person name="Liu Y."/>
            <person name="Shao Z."/>
        </authorList>
    </citation>
    <scope>NUCLEOTIDE SEQUENCE [LARGE SCALE GENOMIC DNA]</scope>
    <source>
        <strain evidence="1 2">K7-2</strain>
    </source>
</reference>
<accession>A0A0G9MP06</accession>
<proteinExistence type="predicted"/>
<dbReference type="RefSeq" id="WP_047007720.1">
    <property type="nucleotide sequence ID" value="NZ_CP018097.1"/>
</dbReference>
<dbReference type="AlphaFoldDB" id="A0A0G9MP06"/>
<sequence>MTNYYVKSEANDRGDHVVHSEECQFLPNEDNRKALGDYAKCETAMDYAKDEFDQVEGCQTCCPDCHDG</sequence>
<dbReference type="Proteomes" id="UP000053070">
    <property type="component" value="Unassembled WGS sequence"/>
</dbReference>
<protein>
    <submittedName>
        <fullName evidence="1">Uncharacterized protein</fullName>
    </submittedName>
</protein>
<name>A0A0G9MP06_9SPHN</name>
<keyword evidence="2" id="KW-1185">Reference proteome</keyword>
<evidence type="ECO:0000313" key="2">
    <source>
        <dbReference type="Proteomes" id="UP000053070"/>
    </source>
</evidence>
<organism evidence="1 2">
    <name type="scientific">Aurantiacibacter gangjinensis</name>
    <dbReference type="NCBI Taxonomy" id="502682"/>
    <lineage>
        <taxon>Bacteria</taxon>
        <taxon>Pseudomonadati</taxon>
        <taxon>Pseudomonadota</taxon>
        <taxon>Alphaproteobacteria</taxon>
        <taxon>Sphingomonadales</taxon>
        <taxon>Erythrobacteraceae</taxon>
        <taxon>Aurantiacibacter</taxon>
    </lineage>
</organism>
<dbReference type="EMBL" id="LBHC01000002">
    <property type="protein sequence ID" value="KLE32324.1"/>
    <property type="molecule type" value="Genomic_DNA"/>
</dbReference>
<dbReference type="STRING" id="502682.BMF35_a1409"/>
<evidence type="ECO:0000313" key="1">
    <source>
        <dbReference type="EMBL" id="KLE32324.1"/>
    </source>
</evidence>
<gene>
    <name evidence="1" type="ORF">AAW01_12070</name>
</gene>
<comment type="caution">
    <text evidence="1">The sequence shown here is derived from an EMBL/GenBank/DDBJ whole genome shotgun (WGS) entry which is preliminary data.</text>
</comment>